<keyword evidence="1" id="KW-0472">Membrane</keyword>
<organism evidence="2 3">
    <name type="scientific">Caballeronia sordidicola</name>
    <name type="common">Burkholderia sordidicola</name>
    <dbReference type="NCBI Taxonomy" id="196367"/>
    <lineage>
        <taxon>Bacteria</taxon>
        <taxon>Pseudomonadati</taxon>
        <taxon>Pseudomonadota</taxon>
        <taxon>Betaproteobacteria</taxon>
        <taxon>Burkholderiales</taxon>
        <taxon>Burkholderiaceae</taxon>
        <taxon>Caballeronia</taxon>
    </lineage>
</organism>
<evidence type="ECO:0000256" key="1">
    <source>
        <dbReference type="SAM" id="Phobius"/>
    </source>
</evidence>
<reference evidence="2 3" key="1">
    <citation type="submission" date="2017-03" db="EMBL/GenBank/DDBJ databases">
        <title>Genome analysis of strain PAMC 26510.</title>
        <authorList>
            <person name="Oh H.-M."/>
            <person name="Yang J.-A."/>
        </authorList>
    </citation>
    <scope>NUCLEOTIDE SEQUENCE [LARGE SCALE GENOMIC DNA]</scope>
    <source>
        <strain evidence="2 3">PAMC 26510</strain>
    </source>
</reference>
<proteinExistence type="predicted"/>
<protein>
    <submittedName>
        <fullName evidence="2">Uncharacterized protein</fullName>
    </submittedName>
</protein>
<name>A0A242M9X1_CABSO</name>
<gene>
    <name evidence="2" type="ORF">PAMC26510_29705</name>
</gene>
<sequence length="55" mass="6301">MFSCLCSELFRGLFSFRAAFFTSLVFDGILFSELLHLRLRALQHILGRTHVNVVA</sequence>
<comment type="caution">
    <text evidence="2">The sequence shown here is derived from an EMBL/GenBank/DDBJ whole genome shotgun (WGS) entry which is preliminary data.</text>
</comment>
<keyword evidence="1" id="KW-0812">Transmembrane</keyword>
<feature type="transmembrane region" description="Helical" evidence="1">
    <location>
        <begin position="12"/>
        <end position="31"/>
    </location>
</feature>
<dbReference type="Proteomes" id="UP000194546">
    <property type="component" value="Unassembled WGS sequence"/>
</dbReference>
<dbReference type="AlphaFoldDB" id="A0A242M9X1"/>
<evidence type="ECO:0000313" key="2">
    <source>
        <dbReference type="EMBL" id="OTP68097.1"/>
    </source>
</evidence>
<dbReference type="EMBL" id="NBTY01000177">
    <property type="protein sequence ID" value="OTP68097.1"/>
    <property type="molecule type" value="Genomic_DNA"/>
</dbReference>
<keyword evidence="1" id="KW-1133">Transmembrane helix</keyword>
<evidence type="ECO:0000313" key="3">
    <source>
        <dbReference type="Proteomes" id="UP000194546"/>
    </source>
</evidence>
<accession>A0A242M9X1</accession>